<comment type="caution">
    <text evidence="1">The sequence shown here is derived from an EMBL/GenBank/DDBJ whole genome shotgun (WGS) entry which is preliminary data.</text>
</comment>
<dbReference type="RefSeq" id="WP_027945874.1">
    <property type="nucleotide sequence ID" value="NZ_BSTI01000029.1"/>
</dbReference>
<organism evidence="1 2">
    <name type="scientific">Amycolatopsis taiwanensis</name>
    <dbReference type="NCBI Taxonomy" id="342230"/>
    <lineage>
        <taxon>Bacteria</taxon>
        <taxon>Bacillati</taxon>
        <taxon>Actinomycetota</taxon>
        <taxon>Actinomycetes</taxon>
        <taxon>Pseudonocardiales</taxon>
        <taxon>Pseudonocardiaceae</taxon>
        <taxon>Amycolatopsis</taxon>
    </lineage>
</organism>
<protein>
    <submittedName>
        <fullName evidence="1">Uncharacterized protein</fullName>
    </submittedName>
</protein>
<dbReference type="AlphaFoldDB" id="A0A9W6R811"/>
<gene>
    <name evidence="1" type="ORF">Atai01_75870</name>
</gene>
<proteinExistence type="predicted"/>
<accession>A0A9W6R811</accession>
<dbReference type="Proteomes" id="UP001165136">
    <property type="component" value="Unassembled WGS sequence"/>
</dbReference>
<evidence type="ECO:0000313" key="1">
    <source>
        <dbReference type="EMBL" id="GLY70968.1"/>
    </source>
</evidence>
<name>A0A9W6R811_9PSEU</name>
<keyword evidence="2" id="KW-1185">Reference proteome</keyword>
<sequence length="151" mass="16571">MSKFLHTGWHEFLLPVLSCRETTEYLRVWLDMAAVVPMLRELDLAYGDREHPYALDPRQIPQAQAGLLAKVAQHLLDHPGALRRAAASRAFATELADRFAVSPAAGALPYPPFIDQVDLEPHQVEMALPLIIDRALFQAPTADGPAGEGAP</sequence>
<evidence type="ECO:0000313" key="2">
    <source>
        <dbReference type="Proteomes" id="UP001165136"/>
    </source>
</evidence>
<dbReference type="EMBL" id="BSTI01000029">
    <property type="protein sequence ID" value="GLY70968.1"/>
    <property type="molecule type" value="Genomic_DNA"/>
</dbReference>
<reference evidence="1" key="1">
    <citation type="submission" date="2023-03" db="EMBL/GenBank/DDBJ databases">
        <title>Amycolatopsis taiwanensis NBRC 103393.</title>
        <authorList>
            <person name="Ichikawa N."/>
            <person name="Sato H."/>
            <person name="Tonouchi N."/>
        </authorList>
    </citation>
    <scope>NUCLEOTIDE SEQUENCE</scope>
    <source>
        <strain evidence="1">NBRC 103393</strain>
    </source>
</reference>